<dbReference type="Pfam" id="PF00126">
    <property type="entry name" value="HTH_1"/>
    <property type="match status" value="1"/>
</dbReference>
<dbReference type="GO" id="GO:0003700">
    <property type="term" value="F:DNA-binding transcription factor activity"/>
    <property type="evidence" value="ECO:0007669"/>
    <property type="project" value="InterPro"/>
</dbReference>
<dbReference type="InterPro" id="IPR036390">
    <property type="entry name" value="WH_DNA-bd_sf"/>
</dbReference>
<evidence type="ECO:0000256" key="2">
    <source>
        <dbReference type="ARBA" id="ARBA00023015"/>
    </source>
</evidence>
<dbReference type="AlphaFoldDB" id="A0A4Z0J826"/>
<dbReference type="Pfam" id="PF03466">
    <property type="entry name" value="LysR_substrate"/>
    <property type="match status" value="1"/>
</dbReference>
<keyword evidence="2" id="KW-0805">Transcription regulation</keyword>
<dbReference type="Gene3D" id="3.40.190.10">
    <property type="entry name" value="Periplasmic binding protein-like II"/>
    <property type="match status" value="2"/>
</dbReference>
<dbReference type="Gene3D" id="1.10.10.10">
    <property type="entry name" value="Winged helix-like DNA-binding domain superfamily/Winged helix DNA-binding domain"/>
    <property type="match status" value="1"/>
</dbReference>
<dbReference type="SUPFAM" id="SSF53850">
    <property type="entry name" value="Periplasmic binding protein-like II"/>
    <property type="match status" value="1"/>
</dbReference>
<keyword evidence="7" id="KW-1185">Reference proteome</keyword>
<dbReference type="InterPro" id="IPR005119">
    <property type="entry name" value="LysR_subst-bd"/>
</dbReference>
<evidence type="ECO:0000256" key="4">
    <source>
        <dbReference type="ARBA" id="ARBA00023163"/>
    </source>
</evidence>
<dbReference type="Proteomes" id="UP000297348">
    <property type="component" value="Unassembled WGS sequence"/>
</dbReference>
<dbReference type="FunFam" id="1.10.10.10:FF:000001">
    <property type="entry name" value="LysR family transcriptional regulator"/>
    <property type="match status" value="1"/>
</dbReference>
<name>A0A4Z0J826_9LACO</name>
<dbReference type="InterPro" id="IPR036388">
    <property type="entry name" value="WH-like_DNA-bd_sf"/>
</dbReference>
<organism evidence="6 7">
    <name type="scientific">Levilactobacillus suantsaiihabitans</name>
    <dbReference type="NCBI Taxonomy" id="2487722"/>
    <lineage>
        <taxon>Bacteria</taxon>
        <taxon>Bacillati</taxon>
        <taxon>Bacillota</taxon>
        <taxon>Bacilli</taxon>
        <taxon>Lactobacillales</taxon>
        <taxon>Lactobacillaceae</taxon>
        <taxon>Levilactobacillus</taxon>
    </lineage>
</organism>
<reference evidence="6 7" key="1">
    <citation type="submission" date="2018-10" db="EMBL/GenBank/DDBJ databases">
        <title>Lactobacillus sp. R7 and Lactobacillus sp. R19 isolated from fermented mustard green product of Taiwan.</title>
        <authorList>
            <person name="Lin S.-T."/>
        </authorList>
    </citation>
    <scope>NUCLEOTIDE SEQUENCE [LARGE SCALE GENOMIC DNA]</scope>
    <source>
        <strain evidence="6 7">BCRC 81129</strain>
    </source>
</reference>
<dbReference type="GO" id="GO:0032993">
    <property type="term" value="C:protein-DNA complex"/>
    <property type="evidence" value="ECO:0007669"/>
    <property type="project" value="TreeGrafter"/>
</dbReference>
<evidence type="ECO:0000313" key="6">
    <source>
        <dbReference type="EMBL" id="TGD18249.1"/>
    </source>
</evidence>
<dbReference type="RefSeq" id="WP_135368445.1">
    <property type="nucleotide sequence ID" value="NZ_RKLX01000015.1"/>
</dbReference>
<dbReference type="PANTHER" id="PTHR30346:SF0">
    <property type="entry name" value="HCA OPERON TRANSCRIPTIONAL ACTIVATOR HCAR"/>
    <property type="match status" value="1"/>
</dbReference>
<dbReference type="EMBL" id="RKLX01000015">
    <property type="protein sequence ID" value="TGD18249.1"/>
    <property type="molecule type" value="Genomic_DNA"/>
</dbReference>
<dbReference type="PRINTS" id="PR00039">
    <property type="entry name" value="HTHLYSR"/>
</dbReference>
<dbReference type="PANTHER" id="PTHR30346">
    <property type="entry name" value="TRANSCRIPTIONAL DUAL REGULATOR HCAR-RELATED"/>
    <property type="match status" value="1"/>
</dbReference>
<dbReference type="OrthoDB" id="9803735at2"/>
<evidence type="ECO:0000256" key="3">
    <source>
        <dbReference type="ARBA" id="ARBA00023125"/>
    </source>
</evidence>
<feature type="domain" description="HTH lysR-type" evidence="5">
    <location>
        <begin position="1"/>
        <end position="58"/>
    </location>
</feature>
<dbReference type="SUPFAM" id="SSF46785">
    <property type="entry name" value="Winged helix' DNA-binding domain"/>
    <property type="match status" value="1"/>
</dbReference>
<dbReference type="CDD" id="cd05466">
    <property type="entry name" value="PBP2_LTTR_substrate"/>
    <property type="match status" value="1"/>
</dbReference>
<dbReference type="PROSITE" id="PS50931">
    <property type="entry name" value="HTH_LYSR"/>
    <property type="match status" value="1"/>
</dbReference>
<gene>
    <name evidence="6" type="ORF">EGT51_09430</name>
</gene>
<evidence type="ECO:0000259" key="5">
    <source>
        <dbReference type="PROSITE" id="PS50931"/>
    </source>
</evidence>
<proteinExistence type="inferred from homology"/>
<evidence type="ECO:0000313" key="7">
    <source>
        <dbReference type="Proteomes" id="UP000297348"/>
    </source>
</evidence>
<protein>
    <submittedName>
        <fullName evidence="6">LysR family transcriptional regulator</fullName>
    </submittedName>
</protein>
<accession>A0A4Z0J826</accession>
<dbReference type="InterPro" id="IPR000847">
    <property type="entry name" value="LysR_HTH_N"/>
</dbReference>
<sequence>MDLEHLHLFLEVAQAGSFKRVADRHYISQRAVSKQIRQLEAELGVTLFQRKANTIVLNTQGQFFWGEAQDIVNHYNNALNELHGLDRLSSQTLQVGYFSVFESHLLKQDIRQLNRTHPNIHVTIREESNEHLVTSIRRGSLDIAYSIEYGQTVLPDADNLTVMPVFTGEMVLGLSRDNPLAHQATVTLADLKQTPILYYSPESSTFLLESFLASIPQGQQTEHVQRVGSIEQMQLLVALDQAVAFFPAGLLATDSPDDDDIVYKPFELDSQGYKIVMVYDPQNQNPALKQLLALKKSVPTGEH</sequence>
<evidence type="ECO:0000256" key="1">
    <source>
        <dbReference type="ARBA" id="ARBA00009437"/>
    </source>
</evidence>
<comment type="caution">
    <text evidence="6">The sequence shown here is derived from an EMBL/GenBank/DDBJ whole genome shotgun (WGS) entry which is preliminary data.</text>
</comment>
<comment type="similarity">
    <text evidence="1">Belongs to the LysR transcriptional regulatory family.</text>
</comment>
<dbReference type="GO" id="GO:0003677">
    <property type="term" value="F:DNA binding"/>
    <property type="evidence" value="ECO:0007669"/>
    <property type="project" value="UniProtKB-KW"/>
</dbReference>
<keyword evidence="4" id="KW-0804">Transcription</keyword>
<keyword evidence="3" id="KW-0238">DNA-binding</keyword>